<reference evidence="2 3" key="1">
    <citation type="submission" date="2024-05" db="EMBL/GenBank/DDBJ databases">
        <authorList>
            <person name="Wallberg A."/>
        </authorList>
    </citation>
    <scope>NUCLEOTIDE SEQUENCE [LARGE SCALE GENOMIC DNA]</scope>
</reference>
<keyword evidence="3" id="KW-1185">Reference proteome</keyword>
<keyword evidence="1" id="KW-1133">Transmembrane helix</keyword>
<organism evidence="2 3">
    <name type="scientific">Meganyctiphanes norvegica</name>
    <name type="common">Northern krill</name>
    <name type="synonym">Thysanopoda norvegica</name>
    <dbReference type="NCBI Taxonomy" id="48144"/>
    <lineage>
        <taxon>Eukaryota</taxon>
        <taxon>Metazoa</taxon>
        <taxon>Ecdysozoa</taxon>
        <taxon>Arthropoda</taxon>
        <taxon>Crustacea</taxon>
        <taxon>Multicrustacea</taxon>
        <taxon>Malacostraca</taxon>
        <taxon>Eumalacostraca</taxon>
        <taxon>Eucarida</taxon>
        <taxon>Euphausiacea</taxon>
        <taxon>Euphausiidae</taxon>
        <taxon>Meganyctiphanes</taxon>
    </lineage>
</organism>
<dbReference type="EMBL" id="CAXKWB010011916">
    <property type="protein sequence ID" value="CAL4102719.1"/>
    <property type="molecule type" value="Genomic_DNA"/>
</dbReference>
<name>A0AAV2QV19_MEGNR</name>
<proteinExistence type="predicted"/>
<dbReference type="AlphaFoldDB" id="A0AAV2QV19"/>
<dbReference type="Proteomes" id="UP001497623">
    <property type="component" value="Unassembled WGS sequence"/>
</dbReference>
<evidence type="ECO:0000256" key="1">
    <source>
        <dbReference type="SAM" id="Phobius"/>
    </source>
</evidence>
<feature type="transmembrane region" description="Helical" evidence="1">
    <location>
        <begin position="270"/>
        <end position="293"/>
    </location>
</feature>
<accession>A0AAV2QV19</accession>
<protein>
    <submittedName>
        <fullName evidence="2">Uncharacterized protein</fullName>
    </submittedName>
</protein>
<keyword evidence="1" id="KW-0472">Membrane</keyword>
<gene>
    <name evidence="2" type="ORF">MNOR_LOCUS17376</name>
</gene>
<comment type="caution">
    <text evidence="2">The sequence shown here is derived from an EMBL/GenBank/DDBJ whole genome shotgun (WGS) entry which is preliminary data.</text>
</comment>
<evidence type="ECO:0000313" key="2">
    <source>
        <dbReference type="EMBL" id="CAL4102719.1"/>
    </source>
</evidence>
<keyword evidence="1" id="KW-0812">Transmembrane</keyword>
<sequence length="405" mass="46250">MADMDATSRDLSSTSILENLMHDLEVLAQQQKSAPTPSSIGSWLTYVDRNMPLMLVARTIPDDMKEDKIETSTLGGKIYKEFYNYLYKKFVKVHVALNGPNAINRVDPNAPDPKKEIYENEGAFCVDEEEGGREELEATTIQVDALGQMFKYLTKYIVKKSYTPFTFVKNTFNSFGFITPIEKHDQEESFNIIDVDPITALFTNVQRFFNSYEQVEKKDEETRLHNTLARTITKIDINKPGQTKPKTKPCVLKDPKNVWDEIMPYDPKLIISNLLVVGAWLIAFWTPIFPFLLSFPSRNGLGGVDGNNRRDEEHAYYDPYESQYAHGIHDDSQAPNHLRTHANYHYHNSKEAPNHDSPSNHAVIANQDHFPTQHAVAGAHNSIDAQEVSSYTHYNVHDIWHNDAI</sequence>
<evidence type="ECO:0000313" key="3">
    <source>
        <dbReference type="Proteomes" id="UP001497623"/>
    </source>
</evidence>